<dbReference type="PROSITE" id="PS51677">
    <property type="entry name" value="NODB"/>
    <property type="match status" value="1"/>
</dbReference>
<evidence type="ECO:0000256" key="2">
    <source>
        <dbReference type="ARBA" id="ARBA00022729"/>
    </source>
</evidence>
<organism evidence="4 5">
    <name type="scientific">Chitinophaga pollutisoli</name>
    <dbReference type="NCBI Taxonomy" id="3133966"/>
    <lineage>
        <taxon>Bacteria</taxon>
        <taxon>Pseudomonadati</taxon>
        <taxon>Bacteroidota</taxon>
        <taxon>Chitinophagia</taxon>
        <taxon>Chitinophagales</taxon>
        <taxon>Chitinophagaceae</taxon>
        <taxon>Chitinophaga</taxon>
    </lineage>
</organism>
<comment type="subcellular location">
    <subcellularLocation>
        <location evidence="1">Secreted</location>
    </subcellularLocation>
</comment>
<dbReference type="Pfam" id="PF01522">
    <property type="entry name" value="Polysacc_deac_1"/>
    <property type="match status" value="1"/>
</dbReference>
<proteinExistence type="predicted"/>
<protein>
    <submittedName>
        <fullName evidence="4">Polysaccharide deacetylase family protein</fullName>
        <ecNumber evidence="4">3.-.-.-</ecNumber>
    </submittedName>
</protein>
<dbReference type="InterPro" id="IPR002509">
    <property type="entry name" value="NODB_dom"/>
</dbReference>
<dbReference type="PANTHER" id="PTHR34216:SF3">
    <property type="entry name" value="POLY-BETA-1,6-N-ACETYL-D-GLUCOSAMINE N-DEACETYLASE"/>
    <property type="match status" value="1"/>
</dbReference>
<evidence type="ECO:0000256" key="1">
    <source>
        <dbReference type="ARBA" id="ARBA00004613"/>
    </source>
</evidence>
<dbReference type="CDD" id="cd10918">
    <property type="entry name" value="CE4_NodB_like_5s_6s"/>
    <property type="match status" value="1"/>
</dbReference>
<accession>A0ABZ2YRB5</accession>
<gene>
    <name evidence="4" type="ORF">WJU16_00270</name>
</gene>
<dbReference type="EMBL" id="CP149822">
    <property type="protein sequence ID" value="WZN41471.1"/>
    <property type="molecule type" value="Genomic_DNA"/>
</dbReference>
<reference evidence="5" key="1">
    <citation type="submission" date="2024-03" db="EMBL/GenBank/DDBJ databases">
        <title>Chitinophaga horti sp. nov., isolated from garden soil.</title>
        <authorList>
            <person name="Lee D.S."/>
            <person name="Han D.M."/>
            <person name="Baek J.H."/>
            <person name="Choi D.G."/>
            <person name="Jeon J.H."/>
            <person name="Jeon C.O."/>
        </authorList>
    </citation>
    <scope>NUCLEOTIDE SEQUENCE [LARGE SCALE GENOMIC DNA]</scope>
    <source>
        <strain evidence="5">GPA1</strain>
    </source>
</reference>
<sequence length="338" mass="37706">MSVSKQLYYRLARLAPVSLLQKVVARPLLLPYHHLVTDRDVPYISPIYPYKNREAFAADLDYLLRHFMPVTLGEVIGAAKGGKPLPKNAFLLTFDDGLREVSETVAPMLEAKGVPAVFFLNPPMLGNRTMFYRFKLGLIIGALRNGSMASPARTEAAQLMGTSLAELETAVKAIRWHNRELADELGALLEIDFEGILAKERPWMDESDVEGLVKKGFSLGGHSMDHPYYQELEVDEQVAQTLQSVDAVCNRFGVRERVFAFPHSDAGIGKAFFERVFGSEGQLDLVFGTANHRQDMDERILQRFNCERPGIPVADSVKGILLLEALRKASGKNLVMRS</sequence>
<dbReference type="Gene3D" id="3.20.20.370">
    <property type="entry name" value="Glycoside hydrolase/deacetylase"/>
    <property type="match status" value="1"/>
</dbReference>
<dbReference type="InterPro" id="IPR051398">
    <property type="entry name" value="Polysacch_Deacetylase"/>
</dbReference>
<dbReference type="RefSeq" id="WP_341836320.1">
    <property type="nucleotide sequence ID" value="NZ_CP149822.1"/>
</dbReference>
<dbReference type="EC" id="3.-.-.-" evidence="4"/>
<keyword evidence="5" id="KW-1185">Reference proteome</keyword>
<dbReference type="Proteomes" id="UP001485459">
    <property type="component" value="Chromosome"/>
</dbReference>
<evidence type="ECO:0000313" key="4">
    <source>
        <dbReference type="EMBL" id="WZN41471.1"/>
    </source>
</evidence>
<keyword evidence="4" id="KW-0378">Hydrolase</keyword>
<dbReference type="InterPro" id="IPR011330">
    <property type="entry name" value="Glyco_hydro/deAcase_b/a-brl"/>
</dbReference>
<dbReference type="GO" id="GO:0016787">
    <property type="term" value="F:hydrolase activity"/>
    <property type="evidence" value="ECO:0007669"/>
    <property type="project" value="UniProtKB-KW"/>
</dbReference>
<dbReference type="PANTHER" id="PTHR34216">
    <property type="match status" value="1"/>
</dbReference>
<keyword evidence="2" id="KW-0732">Signal</keyword>
<dbReference type="SUPFAM" id="SSF88713">
    <property type="entry name" value="Glycoside hydrolase/deacetylase"/>
    <property type="match status" value="1"/>
</dbReference>
<evidence type="ECO:0000259" key="3">
    <source>
        <dbReference type="PROSITE" id="PS51677"/>
    </source>
</evidence>
<feature type="domain" description="NodB homology" evidence="3">
    <location>
        <begin position="88"/>
        <end position="338"/>
    </location>
</feature>
<evidence type="ECO:0000313" key="5">
    <source>
        <dbReference type="Proteomes" id="UP001485459"/>
    </source>
</evidence>
<name>A0ABZ2YRB5_9BACT</name>